<protein>
    <submittedName>
        <fullName evidence="1">Uncharacterized protein</fullName>
    </submittedName>
</protein>
<dbReference type="AlphaFoldDB" id="A0A1J4T9Q3"/>
<gene>
    <name evidence="1" type="ORF">AUJ27_03325</name>
</gene>
<dbReference type="STRING" id="1805146.AUJ27_03325"/>
<evidence type="ECO:0000313" key="1">
    <source>
        <dbReference type="EMBL" id="OIO06951.1"/>
    </source>
</evidence>
<name>A0A1J4T9Q3_9BACT</name>
<comment type="caution">
    <text evidence="1">The sequence shown here is derived from an EMBL/GenBank/DDBJ whole genome shotgun (WGS) entry which is preliminary data.</text>
</comment>
<proteinExistence type="predicted"/>
<dbReference type="Proteomes" id="UP000183192">
    <property type="component" value="Unassembled WGS sequence"/>
</dbReference>
<sequence>MAKRAGGGGAKQSRRELIILISIKTFKRHRVSSAHRDCFVVPPLASSGISRNDERKGSGKRGGKCVSPNIIKDVLKFKI</sequence>
<dbReference type="EMBL" id="MNUU01000063">
    <property type="protein sequence ID" value="OIO06951.1"/>
    <property type="molecule type" value="Genomic_DNA"/>
</dbReference>
<accession>A0A1J4T9Q3</accession>
<evidence type="ECO:0000313" key="2">
    <source>
        <dbReference type="Proteomes" id="UP000183192"/>
    </source>
</evidence>
<organism evidence="1 2">
    <name type="scientific">Candidatus Falkowbacteria bacterium CG1_02_37_44</name>
    <dbReference type="NCBI Taxonomy" id="1805146"/>
    <lineage>
        <taxon>Bacteria</taxon>
        <taxon>Candidatus Falkowiibacteriota</taxon>
    </lineage>
</organism>
<reference evidence="1 2" key="1">
    <citation type="journal article" date="2016" name="Environ. Microbiol.">
        <title>Genomic resolution of a cold subsurface aquifer community provides metabolic insights for novel microbes adapted to high CO concentrations.</title>
        <authorList>
            <person name="Probst A.J."/>
            <person name="Castelle C.J."/>
            <person name="Singh A."/>
            <person name="Brown C.T."/>
            <person name="Anantharaman K."/>
            <person name="Sharon I."/>
            <person name="Hug L.A."/>
            <person name="Burstein D."/>
            <person name="Emerson J.B."/>
            <person name="Thomas B.C."/>
            <person name="Banfield J.F."/>
        </authorList>
    </citation>
    <scope>NUCLEOTIDE SEQUENCE [LARGE SCALE GENOMIC DNA]</scope>
    <source>
        <strain evidence="1">CG1_02_37_44</strain>
    </source>
</reference>